<dbReference type="InterPro" id="IPR027329">
    <property type="entry name" value="TPX2_C"/>
</dbReference>
<reference evidence="10 11" key="1">
    <citation type="journal article" date="2023" name="Science">
        <title>Elucidation of the pathway for biosynthesis of saponin adjuvants from the soapbark tree.</title>
        <authorList>
            <person name="Reed J."/>
            <person name="Orme A."/>
            <person name="El-Demerdash A."/>
            <person name="Owen C."/>
            <person name="Martin L.B.B."/>
            <person name="Misra R.C."/>
            <person name="Kikuchi S."/>
            <person name="Rejzek M."/>
            <person name="Martin A.C."/>
            <person name="Harkess A."/>
            <person name="Leebens-Mack J."/>
            <person name="Louveau T."/>
            <person name="Stephenson M.J."/>
            <person name="Osbourn A."/>
        </authorList>
    </citation>
    <scope>NUCLEOTIDE SEQUENCE [LARGE SCALE GENOMIC DNA]</scope>
    <source>
        <strain evidence="10">S10</strain>
    </source>
</reference>
<comment type="similarity">
    <text evidence="3">Belongs to the TPX2 family.</text>
</comment>
<organism evidence="10 11">
    <name type="scientific">Quillaja saponaria</name>
    <name type="common">Soap bark tree</name>
    <dbReference type="NCBI Taxonomy" id="32244"/>
    <lineage>
        <taxon>Eukaryota</taxon>
        <taxon>Viridiplantae</taxon>
        <taxon>Streptophyta</taxon>
        <taxon>Embryophyta</taxon>
        <taxon>Tracheophyta</taxon>
        <taxon>Spermatophyta</taxon>
        <taxon>Magnoliopsida</taxon>
        <taxon>eudicotyledons</taxon>
        <taxon>Gunneridae</taxon>
        <taxon>Pentapetalae</taxon>
        <taxon>rosids</taxon>
        <taxon>fabids</taxon>
        <taxon>Fabales</taxon>
        <taxon>Quillajaceae</taxon>
        <taxon>Quillaja</taxon>
    </lineage>
</organism>
<dbReference type="GO" id="GO:0005880">
    <property type="term" value="C:nuclear microtubule"/>
    <property type="evidence" value="ECO:0007669"/>
    <property type="project" value="TreeGrafter"/>
</dbReference>
<evidence type="ECO:0000256" key="3">
    <source>
        <dbReference type="ARBA" id="ARBA00005885"/>
    </source>
</evidence>
<evidence type="ECO:0000259" key="8">
    <source>
        <dbReference type="Pfam" id="PF06886"/>
    </source>
</evidence>
<keyword evidence="11" id="KW-1185">Reference proteome</keyword>
<dbReference type="PANTHER" id="PTHR14326">
    <property type="entry name" value="TARGETING PROTEIN FOR XKLP2"/>
    <property type="match status" value="1"/>
</dbReference>
<evidence type="ECO:0000256" key="4">
    <source>
        <dbReference type="ARBA" id="ARBA00022490"/>
    </source>
</evidence>
<dbReference type="Pfam" id="PF06886">
    <property type="entry name" value="TPX2"/>
    <property type="match status" value="1"/>
</dbReference>
<dbReference type="Pfam" id="PF12214">
    <property type="entry name" value="TPX2_importin"/>
    <property type="match status" value="2"/>
</dbReference>
<dbReference type="InterPro" id="IPR009675">
    <property type="entry name" value="TPX2_fam"/>
</dbReference>
<comment type="caution">
    <text evidence="10">The sequence shown here is derived from an EMBL/GenBank/DDBJ whole genome shotgun (WGS) entry which is preliminary data.</text>
</comment>
<evidence type="ECO:0000256" key="5">
    <source>
        <dbReference type="ARBA" id="ARBA00022701"/>
    </source>
</evidence>
<name>A0AAD7QHH9_QUISA</name>
<feature type="domain" description="TPX2 central" evidence="9">
    <location>
        <begin position="71"/>
        <end position="148"/>
    </location>
</feature>
<evidence type="ECO:0000256" key="1">
    <source>
        <dbReference type="ARBA" id="ARBA00004123"/>
    </source>
</evidence>
<keyword evidence="5" id="KW-0493">Microtubule</keyword>
<evidence type="ECO:0000256" key="6">
    <source>
        <dbReference type="ARBA" id="ARBA00023212"/>
    </source>
</evidence>
<sequence>MMTKIPKFKARPLNKKILQAPTLPALPRSTPQQPEFREFHLETMARTHQNAESASIASKEVSHMDNQRKPHLTEPKTPVLHTLLRTRPPQMRSSLELQQEELEKIPKFKARPLNKKMFESRGELGMFSNAKKHVTIPQEFHFATNERIPPPATVADLFDIVVIQIKTLSLNSEPRQDNPIPKNTTPNPFNLHTDLSLNSEPWQDNPIPKNTTPNPFNLHTDERGAKKEKKFFMEIMEKQLEEERARVPKAKSYPYTTDYPVIPPKPEPKQCTKPEPFQLEIPEKVRKPLTQVEQFNLHVRHRAVDRAQFDQKNFSPIKEKETMYKRYREKSEAARVMEEEKALKQLRRTMVPHARPVPKFDHPFC</sequence>
<evidence type="ECO:0000313" key="10">
    <source>
        <dbReference type="EMBL" id="KAJ7981494.1"/>
    </source>
</evidence>
<evidence type="ECO:0000256" key="7">
    <source>
        <dbReference type="ARBA" id="ARBA00023242"/>
    </source>
</evidence>
<keyword evidence="6" id="KW-0206">Cytoskeleton</keyword>
<evidence type="ECO:0000256" key="2">
    <source>
        <dbReference type="ARBA" id="ARBA00004186"/>
    </source>
</evidence>
<dbReference type="InterPro" id="IPR027330">
    <property type="entry name" value="TPX2_central_dom"/>
</dbReference>
<dbReference type="GO" id="GO:0030295">
    <property type="term" value="F:protein kinase activator activity"/>
    <property type="evidence" value="ECO:0007669"/>
    <property type="project" value="TreeGrafter"/>
</dbReference>
<dbReference type="GO" id="GO:0008017">
    <property type="term" value="F:microtubule binding"/>
    <property type="evidence" value="ECO:0007669"/>
    <property type="project" value="TreeGrafter"/>
</dbReference>
<evidence type="ECO:0000259" key="9">
    <source>
        <dbReference type="Pfam" id="PF12214"/>
    </source>
</evidence>
<dbReference type="GO" id="GO:0005819">
    <property type="term" value="C:spindle"/>
    <property type="evidence" value="ECO:0007669"/>
    <property type="project" value="UniProtKB-SubCell"/>
</dbReference>
<dbReference type="GO" id="GO:0090307">
    <property type="term" value="P:mitotic spindle assembly"/>
    <property type="evidence" value="ECO:0007669"/>
    <property type="project" value="TreeGrafter"/>
</dbReference>
<dbReference type="EMBL" id="JARAOO010000001">
    <property type="protein sequence ID" value="KAJ7981494.1"/>
    <property type="molecule type" value="Genomic_DNA"/>
</dbReference>
<dbReference type="AlphaFoldDB" id="A0AAD7QHH9"/>
<proteinExistence type="inferred from homology"/>
<evidence type="ECO:0000313" key="11">
    <source>
        <dbReference type="Proteomes" id="UP001163823"/>
    </source>
</evidence>
<dbReference type="Proteomes" id="UP001163823">
    <property type="component" value="Chromosome 1"/>
</dbReference>
<keyword evidence="7" id="KW-0539">Nucleus</keyword>
<dbReference type="GO" id="GO:0060236">
    <property type="term" value="P:regulation of mitotic spindle organization"/>
    <property type="evidence" value="ECO:0007669"/>
    <property type="project" value="InterPro"/>
</dbReference>
<protein>
    <submittedName>
        <fullName evidence="10">TPX2 protein family</fullName>
    </submittedName>
</protein>
<gene>
    <name evidence="10" type="ORF">O6P43_000751</name>
</gene>
<keyword evidence="4" id="KW-0963">Cytoplasm</keyword>
<feature type="domain" description="TPX2 central" evidence="9">
    <location>
        <begin position="1"/>
        <end position="63"/>
    </location>
</feature>
<accession>A0AAD7QHH9</accession>
<feature type="domain" description="TPX2 C-terminal" evidence="8">
    <location>
        <begin position="295"/>
        <end position="364"/>
    </location>
</feature>
<comment type="subcellular location">
    <subcellularLocation>
        <location evidence="2">Cytoplasm</location>
        <location evidence="2">Cytoskeleton</location>
        <location evidence="2">Spindle</location>
    </subcellularLocation>
    <subcellularLocation>
        <location evidence="1">Nucleus</location>
    </subcellularLocation>
</comment>
<dbReference type="PANTHER" id="PTHR14326:SF44">
    <property type="entry name" value="TARGETING PROTEIN FOR XKLP2"/>
    <property type="match status" value="1"/>
</dbReference>